<gene>
    <name evidence="1" type="ORF">PUN28_011705</name>
</gene>
<dbReference type="EMBL" id="JADYXP020000011">
    <property type="protein sequence ID" value="KAL0114578.1"/>
    <property type="molecule type" value="Genomic_DNA"/>
</dbReference>
<evidence type="ECO:0000313" key="2">
    <source>
        <dbReference type="Proteomes" id="UP001430953"/>
    </source>
</evidence>
<name>A0AAW2FHK3_9HYME</name>
<dbReference type="Proteomes" id="UP001430953">
    <property type="component" value="Unassembled WGS sequence"/>
</dbReference>
<proteinExistence type="predicted"/>
<keyword evidence="2" id="KW-1185">Reference proteome</keyword>
<accession>A0AAW2FHK3</accession>
<sequence length="135" mass="15955">MLLTITDKFYGPDCMKGRKKKKRGVSYITSLRDVCNWLKGIPSCGSSILYAETMFLLFSLFKVNYRFYNNLFIFFFFYEINRRKINCFTLLFTYFTLRREGSVAKNFIICESRGCDVVANASFEYKDSEILIHEL</sequence>
<evidence type="ECO:0000313" key="1">
    <source>
        <dbReference type="EMBL" id="KAL0114578.1"/>
    </source>
</evidence>
<protein>
    <submittedName>
        <fullName evidence="1">Uncharacterized protein</fullName>
    </submittedName>
</protein>
<reference evidence="1 2" key="1">
    <citation type="submission" date="2023-03" db="EMBL/GenBank/DDBJ databases">
        <title>High recombination rates correlate with genetic variation in Cardiocondyla obscurior ants.</title>
        <authorList>
            <person name="Errbii M."/>
        </authorList>
    </citation>
    <scope>NUCLEOTIDE SEQUENCE [LARGE SCALE GENOMIC DNA]</scope>
    <source>
        <strain evidence="1">Alpha-2009</strain>
        <tissue evidence="1">Whole body</tissue>
    </source>
</reference>
<dbReference type="AlphaFoldDB" id="A0AAW2FHK3"/>
<organism evidence="1 2">
    <name type="scientific">Cardiocondyla obscurior</name>
    <dbReference type="NCBI Taxonomy" id="286306"/>
    <lineage>
        <taxon>Eukaryota</taxon>
        <taxon>Metazoa</taxon>
        <taxon>Ecdysozoa</taxon>
        <taxon>Arthropoda</taxon>
        <taxon>Hexapoda</taxon>
        <taxon>Insecta</taxon>
        <taxon>Pterygota</taxon>
        <taxon>Neoptera</taxon>
        <taxon>Endopterygota</taxon>
        <taxon>Hymenoptera</taxon>
        <taxon>Apocrita</taxon>
        <taxon>Aculeata</taxon>
        <taxon>Formicoidea</taxon>
        <taxon>Formicidae</taxon>
        <taxon>Myrmicinae</taxon>
        <taxon>Cardiocondyla</taxon>
    </lineage>
</organism>
<comment type="caution">
    <text evidence="1">The sequence shown here is derived from an EMBL/GenBank/DDBJ whole genome shotgun (WGS) entry which is preliminary data.</text>
</comment>